<dbReference type="Gene3D" id="3.90.15.10">
    <property type="entry name" value="Topoisomerase I, Chain A, domain 3"/>
    <property type="match status" value="1"/>
</dbReference>
<dbReference type="InterPro" id="IPR011010">
    <property type="entry name" value="DNA_brk_join_enz"/>
</dbReference>
<dbReference type="InterPro" id="IPR014727">
    <property type="entry name" value="TopoI_cat_a/b-sub_euk"/>
</dbReference>
<feature type="compositionally biased region" description="Basic and acidic residues" evidence="11">
    <location>
        <begin position="47"/>
        <end position="61"/>
    </location>
</feature>
<dbReference type="Gene3D" id="2.170.11.10">
    <property type="entry name" value="DNA Topoisomerase I, domain 2"/>
    <property type="match status" value="1"/>
</dbReference>
<evidence type="ECO:0000256" key="2">
    <source>
        <dbReference type="ARBA" id="ARBA00004123"/>
    </source>
</evidence>
<keyword evidence="6 8" id="KW-0413">Isomerase</keyword>
<dbReference type="PANTHER" id="PTHR10290:SF3">
    <property type="entry name" value="DNA TOPOISOMERASE 1"/>
    <property type="match status" value="1"/>
</dbReference>
<dbReference type="SMART" id="SM00435">
    <property type="entry name" value="TOPEUc"/>
    <property type="match status" value="1"/>
</dbReference>
<gene>
    <name evidence="12" type="ORF">PACLA_8A016718</name>
</gene>
<dbReference type="CDD" id="cd00659">
    <property type="entry name" value="Topo_IB_C"/>
    <property type="match status" value="1"/>
</dbReference>
<name>A0A6S7FZH5_PARCT</name>
<dbReference type="PANTHER" id="PTHR10290">
    <property type="entry name" value="DNA TOPOISOMERASE I"/>
    <property type="match status" value="1"/>
</dbReference>
<dbReference type="GO" id="GO:0003677">
    <property type="term" value="F:DNA binding"/>
    <property type="evidence" value="ECO:0007669"/>
    <property type="project" value="UniProtKB-UniRule"/>
</dbReference>
<dbReference type="InterPro" id="IPR048045">
    <property type="entry name" value="Topoisomer_I_DNA-bd"/>
</dbReference>
<dbReference type="GO" id="GO:0005730">
    <property type="term" value="C:nucleolus"/>
    <property type="evidence" value="ECO:0007669"/>
    <property type="project" value="UniProtKB-ARBA"/>
</dbReference>
<dbReference type="PROSITE" id="PS52038">
    <property type="entry name" value="TOPO_IB_2"/>
    <property type="match status" value="1"/>
</dbReference>
<evidence type="ECO:0000313" key="13">
    <source>
        <dbReference type="Proteomes" id="UP001152795"/>
    </source>
</evidence>
<dbReference type="Gene3D" id="1.10.132.10">
    <property type="match status" value="1"/>
</dbReference>
<evidence type="ECO:0000256" key="11">
    <source>
        <dbReference type="SAM" id="MobiDB-lite"/>
    </source>
</evidence>
<dbReference type="Pfam" id="PF14370">
    <property type="entry name" value="Topo_C_assoc"/>
    <property type="match status" value="1"/>
</dbReference>
<feature type="compositionally biased region" description="Polar residues" evidence="11">
    <location>
        <begin position="102"/>
        <end position="114"/>
    </location>
</feature>
<dbReference type="GO" id="GO:0007059">
    <property type="term" value="P:chromosome segregation"/>
    <property type="evidence" value="ECO:0007669"/>
    <property type="project" value="TreeGrafter"/>
</dbReference>
<evidence type="ECO:0000256" key="7">
    <source>
        <dbReference type="ARBA" id="ARBA00023242"/>
    </source>
</evidence>
<evidence type="ECO:0000313" key="12">
    <source>
        <dbReference type="EMBL" id="CAB3983067.1"/>
    </source>
</evidence>
<feature type="region of interest" description="Disordered" evidence="11">
    <location>
        <begin position="429"/>
        <end position="503"/>
    </location>
</feature>
<comment type="function">
    <text evidence="9">Releases the supercoiling and torsional tension of DNA introduced during the DNA replication and transcription by transiently cleaving and rejoining one strand of the DNA duplex. Introduces a single-strand break via transesterification at the specific target site 5'-[CT]CCTTp site in duplex DNA. The scissile phosphodiester is attacked by the catalytic tyrosine of the enzyme, resulting in the formation of a DNA-(3'-phosphotyrosyl)-enzyme intermediate and the expulsion of a 5'-OH DNA strand. The free DNA strand then undergoes passage around the unbroken strand thus removing DNA supercoils. Finally, in the religation step, the DNA 5'-OH attacks the covalent intermediate to expel the active-site tyrosine and restore the DNA phosphodiester backbone.</text>
</comment>
<dbReference type="Proteomes" id="UP001152795">
    <property type="component" value="Unassembled WGS sequence"/>
</dbReference>
<feature type="active site" description="O-(3'-phospho-DNA)-tyrosine intermediate" evidence="8">
    <location>
        <position position="1030"/>
    </location>
</feature>
<dbReference type="Pfam" id="PF01028">
    <property type="entry name" value="Topoisom_I"/>
    <property type="match status" value="1"/>
</dbReference>
<reference evidence="12" key="1">
    <citation type="submission" date="2020-04" db="EMBL/GenBank/DDBJ databases">
        <authorList>
            <person name="Alioto T."/>
            <person name="Alioto T."/>
            <person name="Gomez Garrido J."/>
        </authorList>
    </citation>
    <scope>NUCLEOTIDE SEQUENCE</scope>
    <source>
        <strain evidence="12">A484AB</strain>
    </source>
</reference>
<dbReference type="FunFam" id="1.10.132.10:FF:000001">
    <property type="entry name" value="DNA topoisomerase I"/>
    <property type="match status" value="1"/>
</dbReference>
<evidence type="ECO:0000256" key="10">
    <source>
        <dbReference type="SAM" id="Coils"/>
    </source>
</evidence>
<comment type="subcellular location">
    <subcellularLocation>
        <location evidence="2">Nucleus</location>
    </subcellularLocation>
</comment>
<accession>A0A6S7FZH5</accession>
<dbReference type="InterPro" id="IPR013034">
    <property type="entry name" value="DNA_topo_DNA_db_N_dom1"/>
</dbReference>
<feature type="compositionally biased region" description="Basic and acidic residues" evidence="11">
    <location>
        <begin position="365"/>
        <end position="401"/>
    </location>
</feature>
<evidence type="ECO:0000256" key="5">
    <source>
        <dbReference type="ARBA" id="ARBA00023125"/>
    </source>
</evidence>
<evidence type="ECO:0000256" key="8">
    <source>
        <dbReference type="PROSITE-ProRule" id="PRU01382"/>
    </source>
</evidence>
<dbReference type="CDD" id="cd03488">
    <property type="entry name" value="Topoisomer_IB_N_htopoI_like"/>
    <property type="match status" value="1"/>
</dbReference>
<dbReference type="Pfam" id="PF02919">
    <property type="entry name" value="Topoisom_I_N"/>
    <property type="match status" value="1"/>
</dbReference>
<dbReference type="InterPro" id="IPR013030">
    <property type="entry name" value="DNA_topo_DNA_db_N_dom2"/>
</dbReference>
<dbReference type="InterPro" id="IPR025834">
    <property type="entry name" value="TopoI_C_dom"/>
</dbReference>
<feature type="region of interest" description="Disordered" evidence="11">
    <location>
        <begin position="1"/>
        <end position="410"/>
    </location>
</feature>
<dbReference type="GO" id="GO:0006260">
    <property type="term" value="P:DNA replication"/>
    <property type="evidence" value="ECO:0007669"/>
    <property type="project" value="TreeGrafter"/>
</dbReference>
<dbReference type="SUPFAM" id="SSF56349">
    <property type="entry name" value="DNA breaking-rejoining enzymes"/>
    <property type="match status" value="1"/>
</dbReference>
<keyword evidence="4 8" id="KW-0799">Topoisomerase</keyword>
<sequence>METNDSAATHLAGERLEHPHKKRIKLDRSGLELNLSKPNTVSNGVKIEMKSPKKDEKHRGEINNVKASSESHQKHLLKRPAVESDDDDVPLVARSKIKHSSENSLKSPTKNSPNDVKKIKKIKHESNSSGSPKLEKAKKPSNSDGIKKIKSESGSTTPNKSDGVKKIKPDSGSTKSDGKVKLDSPKVDNVKKVKSDSSKTDGIKKIKSESGLTSPSKSSDVKKNKSESSSSLKSDGVKKIKHEVEASLKIKSDHVSKTPDAKKNKDLLSPKSDGIRKEKHSSSSPAKVDGSKKEGSSIKSEKDKHKTVHSKESGLKTPKTDGIKKEKHKTSSSKSEGVSKSDKTSGLTSPKVDGVKKAKGSSESAKGETIKKSKSESTTKAKVEGVKKVKTENGGKEKTTTDESDADDVPLPYSFDLLYMLDFLAARAKVKTESNKTSPSKQRKRKGSDNDDDDYKPLKKLKKKSDVGGKDAKKEKTKSKEKEKPKKGKDGEKTEKGKEEKKGKEKKEEEVWKWWEEEKLPEGVKWLTLEHKGPYFPPEYEPLPGSVNFYYNGEKVKLSVKSEEVAGFYAKMLDHDYASKKIFNDNFFQDWRKEMTDEERALIKHLSKCDFKEFHAYYVQKNEERKNMTKEQKLVIKEKNEAILQEYGYCMMDGHKERVGNFKIEPPGLFRGRGDHPKQGKLKRRLTAKDIIINIGKDAKVPDPPEGQRWKATQHDNKVTWLACWIENIQGSYKYVMLNPTSRIKGEKDWQKYETARKLKNKIGEIRRGYTNDWKSKEMRIRQRGVALYFIDKLALRAGHEKDEDTADTVGCCSLRYEHIKLHKQLDGKEYVVEFDFLGKDSIQYHNIVQVEKRVFKNLELFKQGKSDGDDLFDRLSTTSLNKYLSELMEGLSAKVFRTYNASMTLQDQLNKLEVEDNVAANVLGYNRANRAVAILCNHQRSAPKTFEQSMSNLQQKIDDKKKAIKDAKNELKDLKHESKGSDSVTLARKLEKKKSSIDRLQEQLFKLEVSQTDKNENKEIALGTSKLNYLDPRISIAWCLKNDVPIEKIYNKTQRQKFAWAIDMTEEDFVF</sequence>
<feature type="compositionally biased region" description="Basic and acidic residues" evidence="11">
    <location>
        <begin position="289"/>
        <end position="324"/>
    </location>
</feature>
<dbReference type="InterPro" id="IPR013499">
    <property type="entry name" value="TopoI_euk"/>
</dbReference>
<dbReference type="EC" id="5.6.2.1" evidence="9"/>
<dbReference type="GO" id="GO:0005694">
    <property type="term" value="C:chromosome"/>
    <property type="evidence" value="ECO:0007669"/>
    <property type="project" value="InterPro"/>
</dbReference>
<keyword evidence="13" id="KW-1185">Reference proteome</keyword>
<dbReference type="Gene3D" id="1.10.10.41">
    <property type="entry name" value="Yeast DNA topoisomerase - domain 1"/>
    <property type="match status" value="1"/>
</dbReference>
<dbReference type="InterPro" id="IPR051062">
    <property type="entry name" value="Topoisomerase_IB"/>
</dbReference>
<comment type="similarity">
    <text evidence="3 8 9">Belongs to the type IB topoisomerase family.</text>
</comment>
<proteinExistence type="inferred from homology"/>
<comment type="caution">
    <text evidence="12">The sequence shown here is derived from an EMBL/GenBank/DDBJ whole genome shotgun (WGS) entry which is preliminary data.</text>
</comment>
<dbReference type="InterPro" id="IPR013500">
    <property type="entry name" value="TopoI_cat_euk"/>
</dbReference>
<dbReference type="AlphaFoldDB" id="A0A6S7FZH5"/>
<dbReference type="InterPro" id="IPR036202">
    <property type="entry name" value="TopoI_DNA-bd_euk_N_sf"/>
</dbReference>
<dbReference type="InterPro" id="IPR014711">
    <property type="entry name" value="TopoI_cat_a-hlx-sub_euk"/>
</dbReference>
<dbReference type="SUPFAM" id="SSF56741">
    <property type="entry name" value="Eukaryotic DNA topoisomerase I, N-terminal DNA-binding fragment"/>
    <property type="match status" value="1"/>
</dbReference>
<dbReference type="InterPro" id="IPR018521">
    <property type="entry name" value="TopoIB_AS"/>
</dbReference>
<dbReference type="GO" id="GO:0006265">
    <property type="term" value="P:DNA topological change"/>
    <property type="evidence" value="ECO:0007669"/>
    <property type="project" value="UniProtKB-UniRule"/>
</dbReference>
<dbReference type="FunFam" id="1.10.10.41:FF:000001">
    <property type="entry name" value="DNA topoisomerase I"/>
    <property type="match status" value="1"/>
</dbReference>
<keyword evidence="5 8" id="KW-0238">DNA-binding</keyword>
<dbReference type="GO" id="GO:0003917">
    <property type="term" value="F:DNA topoisomerase type I (single strand cut, ATP-independent) activity"/>
    <property type="evidence" value="ECO:0007669"/>
    <property type="project" value="UniProtKB-UniRule"/>
</dbReference>
<dbReference type="InterPro" id="IPR001631">
    <property type="entry name" value="TopoI"/>
</dbReference>
<dbReference type="FunFam" id="3.90.15.10:FF:000001">
    <property type="entry name" value="DNA topoisomerase I"/>
    <property type="match status" value="1"/>
</dbReference>
<feature type="compositionally biased region" description="Basic and acidic residues" evidence="11">
    <location>
        <begin position="464"/>
        <end position="503"/>
    </location>
</feature>
<dbReference type="PRINTS" id="PR00416">
    <property type="entry name" value="EUTPISMRASEI"/>
</dbReference>
<comment type="catalytic activity">
    <reaction evidence="1 8 9">
        <text>ATP-independent breakage of single-stranded DNA, followed by passage and rejoining.</text>
        <dbReference type="EC" id="5.6.2.1"/>
    </reaction>
</comment>
<dbReference type="InterPro" id="IPR008336">
    <property type="entry name" value="TopoI_DNA-bd_euk"/>
</dbReference>
<keyword evidence="7" id="KW-0539">Nucleus</keyword>
<feature type="coiled-coil region" evidence="10">
    <location>
        <begin position="951"/>
        <end position="1011"/>
    </location>
</feature>
<organism evidence="12 13">
    <name type="scientific">Paramuricea clavata</name>
    <name type="common">Red gorgonian</name>
    <name type="synonym">Violescent sea-whip</name>
    <dbReference type="NCBI Taxonomy" id="317549"/>
    <lineage>
        <taxon>Eukaryota</taxon>
        <taxon>Metazoa</taxon>
        <taxon>Cnidaria</taxon>
        <taxon>Anthozoa</taxon>
        <taxon>Octocorallia</taxon>
        <taxon>Malacalcyonacea</taxon>
        <taxon>Plexauridae</taxon>
        <taxon>Paramuricea</taxon>
    </lineage>
</organism>
<protein>
    <recommendedName>
        <fullName evidence="9">DNA topoisomerase I</fullName>
        <ecNumber evidence="9">5.6.2.1</ecNumber>
    </recommendedName>
    <alternativeName>
        <fullName evidence="9">DNA topoisomerase 1</fullName>
    </alternativeName>
</protein>
<evidence type="ECO:0000256" key="4">
    <source>
        <dbReference type="ARBA" id="ARBA00023029"/>
    </source>
</evidence>
<dbReference type="SUPFAM" id="SSF46596">
    <property type="entry name" value="Eukaryotic DNA topoisomerase I, dispensable insert domain"/>
    <property type="match status" value="1"/>
</dbReference>
<keyword evidence="10" id="KW-0175">Coiled coil</keyword>
<feature type="compositionally biased region" description="Basic and acidic residues" evidence="11">
    <location>
        <begin position="176"/>
        <end position="208"/>
    </location>
</feature>
<dbReference type="OrthoDB" id="47179at2759"/>
<evidence type="ECO:0000256" key="3">
    <source>
        <dbReference type="ARBA" id="ARBA00006645"/>
    </source>
</evidence>
<evidence type="ECO:0000256" key="6">
    <source>
        <dbReference type="ARBA" id="ARBA00023235"/>
    </source>
</evidence>
<evidence type="ECO:0000256" key="9">
    <source>
        <dbReference type="RuleBase" id="RU365101"/>
    </source>
</evidence>
<evidence type="ECO:0000256" key="1">
    <source>
        <dbReference type="ARBA" id="ARBA00000213"/>
    </source>
</evidence>
<dbReference type="FunFam" id="2.170.11.10:FF:000001">
    <property type="entry name" value="DNA topoisomerase I"/>
    <property type="match status" value="1"/>
</dbReference>
<feature type="compositionally biased region" description="Basic and acidic residues" evidence="11">
    <location>
        <begin position="235"/>
        <end position="276"/>
    </location>
</feature>
<dbReference type="PROSITE" id="PS00176">
    <property type="entry name" value="TOPO_IB_1"/>
    <property type="match status" value="1"/>
</dbReference>
<dbReference type="EMBL" id="CACRXK020000571">
    <property type="protein sequence ID" value="CAB3983067.1"/>
    <property type="molecule type" value="Genomic_DNA"/>
</dbReference>